<feature type="compositionally biased region" description="Basic and acidic residues" evidence="1">
    <location>
        <begin position="115"/>
        <end position="133"/>
    </location>
</feature>
<dbReference type="OrthoDB" id="10547950at2759"/>
<proteinExistence type="predicted"/>
<organism evidence="2 3">
    <name type="scientific">Lupinus albus</name>
    <name type="common">White lupine</name>
    <name type="synonym">Lupinus termis</name>
    <dbReference type="NCBI Taxonomy" id="3870"/>
    <lineage>
        <taxon>Eukaryota</taxon>
        <taxon>Viridiplantae</taxon>
        <taxon>Streptophyta</taxon>
        <taxon>Embryophyta</taxon>
        <taxon>Tracheophyta</taxon>
        <taxon>Spermatophyta</taxon>
        <taxon>Magnoliopsida</taxon>
        <taxon>eudicotyledons</taxon>
        <taxon>Gunneridae</taxon>
        <taxon>Pentapetalae</taxon>
        <taxon>rosids</taxon>
        <taxon>fabids</taxon>
        <taxon>Fabales</taxon>
        <taxon>Fabaceae</taxon>
        <taxon>Papilionoideae</taxon>
        <taxon>50 kb inversion clade</taxon>
        <taxon>genistoids sensu lato</taxon>
        <taxon>core genistoids</taxon>
        <taxon>Genisteae</taxon>
        <taxon>Lupinus</taxon>
    </lineage>
</organism>
<feature type="region of interest" description="Disordered" evidence="1">
    <location>
        <begin position="104"/>
        <end position="199"/>
    </location>
</feature>
<name>A0A6A4Q523_LUPAL</name>
<comment type="caution">
    <text evidence="2">The sequence shown here is derived from an EMBL/GenBank/DDBJ whole genome shotgun (WGS) entry which is preliminary data.</text>
</comment>
<dbReference type="EMBL" id="WOCE01000008">
    <property type="protein sequence ID" value="KAE9608812.1"/>
    <property type="molecule type" value="Genomic_DNA"/>
</dbReference>
<feature type="compositionally biased region" description="Polar residues" evidence="1">
    <location>
        <begin position="39"/>
        <end position="56"/>
    </location>
</feature>
<feature type="compositionally biased region" description="Polar residues" evidence="1">
    <location>
        <begin position="190"/>
        <end position="199"/>
    </location>
</feature>
<gene>
    <name evidence="2" type="ORF">Lalb_Chr08g0239641</name>
</gene>
<evidence type="ECO:0000256" key="1">
    <source>
        <dbReference type="SAM" id="MobiDB-lite"/>
    </source>
</evidence>
<feature type="compositionally biased region" description="Low complexity" evidence="1">
    <location>
        <begin position="104"/>
        <end position="114"/>
    </location>
</feature>
<protein>
    <submittedName>
        <fullName evidence="2">Putative leucine-rich repeat domain, L domain-containing protein</fullName>
    </submittedName>
</protein>
<accession>A0A6A4Q523</accession>
<sequence>MAGIPTLDELMRRMEEAKKTKKVPPNWLDRLRAKKGVPTGNNPDLGTFLLSQANTNPPIPHFQENSQNLPHPSIPSTSTAAEEKLQQQQEIVVVVADPVAPADLVAPADPVAPAEGDHHQEGDPQVHRIERPPRFPMQVIQPALQQMEEEEDEEEEDDEDEEEEEEVEHSDITELDGITHAQLVFHDQLNEGSESSVNG</sequence>
<evidence type="ECO:0000313" key="2">
    <source>
        <dbReference type="EMBL" id="KAE9608812.1"/>
    </source>
</evidence>
<dbReference type="AlphaFoldDB" id="A0A6A4Q523"/>
<feature type="compositionally biased region" description="Polar residues" evidence="1">
    <location>
        <begin position="63"/>
        <end position="85"/>
    </location>
</feature>
<keyword evidence="3" id="KW-1185">Reference proteome</keyword>
<evidence type="ECO:0000313" key="3">
    <source>
        <dbReference type="Proteomes" id="UP000447434"/>
    </source>
</evidence>
<feature type="region of interest" description="Disordered" evidence="1">
    <location>
        <begin position="16"/>
        <end position="85"/>
    </location>
</feature>
<dbReference type="Proteomes" id="UP000447434">
    <property type="component" value="Chromosome 8"/>
</dbReference>
<feature type="compositionally biased region" description="Acidic residues" evidence="1">
    <location>
        <begin position="147"/>
        <end position="168"/>
    </location>
</feature>
<reference evidence="3" key="1">
    <citation type="journal article" date="2020" name="Nat. Commun.">
        <title>Genome sequence of the cluster root forming white lupin.</title>
        <authorList>
            <person name="Hufnagel B."/>
            <person name="Marques A."/>
            <person name="Soriano A."/>
            <person name="Marques L."/>
            <person name="Divol F."/>
            <person name="Doumas P."/>
            <person name="Sallet E."/>
            <person name="Mancinotti D."/>
            <person name="Carrere S."/>
            <person name="Marande W."/>
            <person name="Arribat S."/>
            <person name="Keller J."/>
            <person name="Huneau C."/>
            <person name="Blein T."/>
            <person name="Aime D."/>
            <person name="Laguerre M."/>
            <person name="Taylor J."/>
            <person name="Schubert V."/>
            <person name="Nelson M."/>
            <person name="Geu-Flores F."/>
            <person name="Crespi M."/>
            <person name="Gallardo-Guerrero K."/>
            <person name="Delaux P.-M."/>
            <person name="Salse J."/>
            <person name="Berges H."/>
            <person name="Guyot R."/>
            <person name="Gouzy J."/>
            <person name="Peret B."/>
        </authorList>
    </citation>
    <scope>NUCLEOTIDE SEQUENCE [LARGE SCALE GENOMIC DNA]</scope>
    <source>
        <strain evidence="3">cv. Amiga</strain>
    </source>
</reference>